<dbReference type="PROSITE" id="PS01124">
    <property type="entry name" value="HTH_ARAC_FAMILY_2"/>
    <property type="match status" value="1"/>
</dbReference>
<protein>
    <submittedName>
        <fullName evidence="5">AraC family transcriptional regulator</fullName>
    </submittedName>
</protein>
<name>A0A4R4VGA3_9PSEU</name>
<dbReference type="Pfam" id="PF20240">
    <property type="entry name" value="DUF6597"/>
    <property type="match status" value="1"/>
</dbReference>
<dbReference type="InterPro" id="IPR018060">
    <property type="entry name" value="HTH_AraC"/>
</dbReference>
<keyword evidence="1" id="KW-0805">Transcription regulation</keyword>
<evidence type="ECO:0000256" key="1">
    <source>
        <dbReference type="ARBA" id="ARBA00023015"/>
    </source>
</evidence>
<dbReference type="InterPro" id="IPR009057">
    <property type="entry name" value="Homeodomain-like_sf"/>
</dbReference>
<accession>A0A4R4VGA3</accession>
<dbReference type="GO" id="GO:0003700">
    <property type="term" value="F:DNA-binding transcription factor activity"/>
    <property type="evidence" value="ECO:0007669"/>
    <property type="project" value="InterPro"/>
</dbReference>
<gene>
    <name evidence="5" type="ORF">E1181_17410</name>
</gene>
<evidence type="ECO:0000259" key="4">
    <source>
        <dbReference type="PROSITE" id="PS01124"/>
    </source>
</evidence>
<comment type="caution">
    <text evidence="5">The sequence shown here is derived from an EMBL/GenBank/DDBJ whole genome shotgun (WGS) entry which is preliminary data.</text>
</comment>
<dbReference type="EMBL" id="SMKS01000029">
    <property type="protein sequence ID" value="TDD04649.1"/>
    <property type="molecule type" value="Genomic_DNA"/>
</dbReference>
<dbReference type="SMART" id="SM00342">
    <property type="entry name" value="HTH_ARAC"/>
    <property type="match status" value="1"/>
</dbReference>
<dbReference type="GO" id="GO:0043565">
    <property type="term" value="F:sequence-specific DNA binding"/>
    <property type="evidence" value="ECO:0007669"/>
    <property type="project" value="InterPro"/>
</dbReference>
<evidence type="ECO:0000313" key="5">
    <source>
        <dbReference type="EMBL" id="TDD04649.1"/>
    </source>
</evidence>
<dbReference type="Proteomes" id="UP000295674">
    <property type="component" value="Unassembled WGS sequence"/>
</dbReference>
<proteinExistence type="predicted"/>
<dbReference type="Gene3D" id="1.10.10.60">
    <property type="entry name" value="Homeodomain-like"/>
    <property type="match status" value="1"/>
</dbReference>
<evidence type="ECO:0000256" key="3">
    <source>
        <dbReference type="ARBA" id="ARBA00023163"/>
    </source>
</evidence>
<dbReference type="PANTHER" id="PTHR46796">
    <property type="entry name" value="HTH-TYPE TRANSCRIPTIONAL ACTIVATOR RHAS-RELATED"/>
    <property type="match status" value="1"/>
</dbReference>
<dbReference type="SUPFAM" id="SSF46689">
    <property type="entry name" value="Homeodomain-like"/>
    <property type="match status" value="1"/>
</dbReference>
<keyword evidence="3" id="KW-0804">Transcription</keyword>
<reference evidence="5 6" key="1">
    <citation type="submission" date="2019-03" db="EMBL/GenBank/DDBJ databases">
        <title>Draft genome sequences of novel Actinobacteria.</title>
        <authorList>
            <person name="Sahin N."/>
            <person name="Ay H."/>
            <person name="Saygin H."/>
        </authorList>
    </citation>
    <scope>NUCLEOTIDE SEQUENCE [LARGE SCALE GENOMIC DNA]</scope>
    <source>
        <strain evidence="5 6">16K309</strain>
    </source>
</reference>
<dbReference type="PANTHER" id="PTHR46796:SF15">
    <property type="entry name" value="BLL1074 PROTEIN"/>
    <property type="match status" value="1"/>
</dbReference>
<sequence>MLLGVRYWESSPSAELRGFVSCLWGHGAAPAGGSQLVVPDGCVDLIWRAGRVEAVGPDTGSWVSGLDAGAPMFGIRARPGMARLLLGVPAAELQDLRVDATELWGSRGRDLADAVDEHPELAPALLERFARERLTEWEPDPAVAVAVAALDDPRPPSVRALAGRIGMSERQLRRRIADAVGYGPQTLVSVLRFQRAVRSSGEHRLADLSHRCGYADQAHLTREFRRLSGLTPKRYFARDQAAS</sequence>
<keyword evidence="6" id="KW-1185">Reference proteome</keyword>
<dbReference type="InterPro" id="IPR050204">
    <property type="entry name" value="AraC_XylS_family_regulators"/>
</dbReference>
<dbReference type="OrthoDB" id="9815799at2"/>
<dbReference type="InterPro" id="IPR046532">
    <property type="entry name" value="DUF6597"/>
</dbReference>
<dbReference type="Pfam" id="PF12833">
    <property type="entry name" value="HTH_18"/>
    <property type="match status" value="1"/>
</dbReference>
<evidence type="ECO:0000313" key="6">
    <source>
        <dbReference type="Proteomes" id="UP000295674"/>
    </source>
</evidence>
<dbReference type="AlphaFoldDB" id="A0A4R4VGA3"/>
<evidence type="ECO:0000256" key="2">
    <source>
        <dbReference type="ARBA" id="ARBA00023125"/>
    </source>
</evidence>
<organism evidence="5 6">
    <name type="scientific">Saccharopolyspora terrae</name>
    <dbReference type="NCBI Taxonomy" id="2530384"/>
    <lineage>
        <taxon>Bacteria</taxon>
        <taxon>Bacillati</taxon>
        <taxon>Actinomycetota</taxon>
        <taxon>Actinomycetes</taxon>
        <taxon>Pseudonocardiales</taxon>
        <taxon>Pseudonocardiaceae</taxon>
        <taxon>Saccharopolyspora</taxon>
    </lineage>
</organism>
<keyword evidence="2" id="KW-0238">DNA-binding</keyword>
<feature type="domain" description="HTH araC/xylS-type" evidence="4">
    <location>
        <begin position="140"/>
        <end position="238"/>
    </location>
</feature>